<dbReference type="CDD" id="cd00018">
    <property type="entry name" value="AP2"/>
    <property type="match status" value="2"/>
</dbReference>
<dbReference type="PANTHER" id="PTHR32467">
    <property type="entry name" value="AP2-LIKE ETHYLENE-RESPONSIVE TRANSCRIPTION FACTOR"/>
    <property type="match status" value="1"/>
</dbReference>
<sequence>MKSFCDNDDNNHSNTTNLLGFSLSSNMFKMGGNGGEAIYSSSSSSVATSSSVPPQLVVGDNSSNYGVCYGSNLASGDIYSQMSVMPLRSDGSLCLMEALNRPSHSNNHHHTQVSSPKMEDFFGTHHNNTTHKEAMDLSLDSLFYNTTHEPNNNTNFQEFFSFPQTRNHHGGEARNYENIPGLTHGGGTSNVGVYGEFQQSLSLSMSPGSQSSCVTGSHQTQNHHQISEALVETSVGFETTTMVAAAKKKREQEDVVVVGQKQIVHRKSIDTFGQRTSQYRGVTRHRWTGRYEAHLWDNSFKKEGHSRKGRQGGYDMEEKAARAYDLAALKYWGPSTHTNFSVEIYQKEIEDMKNMTRQEYVAHLRRKSSGFSRGASIYRGVTRHHQHGRWQARIGRVAGNKDLYLGTFGTQEEAGEAYDVAAIKFRGTNAVTNFEITRYDVDRIMSSNTLLSGDLARRNSNSIVLRNNDDQETALQAVVDGGSNKEVSTPERVLSFPAIFALPQVGPKMFGANVVGNMSSWTTNPNAELKAVSLTLPQMPVFAAWADS</sequence>
<protein>
    <recommendedName>
        <fullName evidence="9">AP2/ERF domain-containing protein</fullName>
    </recommendedName>
</protein>
<comment type="function">
    <text evidence="8">Transcription factor that promotes cell proliferation, differentiation and morphogenesis, especially during embryogenesis.</text>
</comment>
<evidence type="ECO:0000313" key="10">
    <source>
        <dbReference type="EMBL" id="CAH8382224.1"/>
    </source>
</evidence>
<keyword evidence="3" id="KW-0677">Repeat</keyword>
<keyword evidence="11" id="KW-1185">Reference proteome</keyword>
<keyword evidence="7" id="KW-0539">Nucleus</keyword>
<dbReference type="GO" id="GO:0005634">
    <property type="term" value="C:nucleus"/>
    <property type="evidence" value="ECO:0007669"/>
    <property type="project" value="UniProtKB-SubCell"/>
</dbReference>
<feature type="domain" description="AP2/ERF" evidence="9">
    <location>
        <begin position="377"/>
        <end position="435"/>
    </location>
</feature>
<evidence type="ECO:0000256" key="2">
    <source>
        <dbReference type="ARBA" id="ARBA00022473"/>
    </source>
</evidence>
<evidence type="ECO:0000256" key="7">
    <source>
        <dbReference type="ARBA" id="ARBA00023242"/>
    </source>
</evidence>
<dbReference type="Pfam" id="PF00847">
    <property type="entry name" value="AP2"/>
    <property type="match status" value="2"/>
</dbReference>
<dbReference type="InterPro" id="IPR036955">
    <property type="entry name" value="AP2/ERF_dom_sf"/>
</dbReference>
<gene>
    <name evidence="10" type="ORF">ERUC_LOCUS34707</name>
</gene>
<dbReference type="PANTHER" id="PTHR32467:SF133">
    <property type="entry name" value="AP2_ERF DOMAIN-CONTAINING PROTEIN"/>
    <property type="match status" value="1"/>
</dbReference>
<accession>A0ABC8LFH6</accession>
<dbReference type="InterPro" id="IPR016177">
    <property type="entry name" value="DNA-bd_dom_sf"/>
</dbReference>
<comment type="subcellular location">
    <subcellularLocation>
        <location evidence="1">Nucleus</location>
    </subcellularLocation>
</comment>
<evidence type="ECO:0000256" key="1">
    <source>
        <dbReference type="ARBA" id="ARBA00004123"/>
    </source>
</evidence>
<name>A0ABC8LFH6_ERUVS</name>
<proteinExistence type="predicted"/>
<dbReference type="EMBL" id="CAKOAT010545154">
    <property type="protein sequence ID" value="CAH8382224.1"/>
    <property type="molecule type" value="Genomic_DNA"/>
</dbReference>
<evidence type="ECO:0000256" key="3">
    <source>
        <dbReference type="ARBA" id="ARBA00022737"/>
    </source>
</evidence>
<keyword evidence="6" id="KW-0804">Transcription</keyword>
<evidence type="ECO:0000256" key="4">
    <source>
        <dbReference type="ARBA" id="ARBA00023015"/>
    </source>
</evidence>
<feature type="domain" description="AP2/ERF" evidence="9">
    <location>
        <begin position="278"/>
        <end position="341"/>
    </location>
</feature>
<dbReference type="FunFam" id="3.30.730.10:FF:000002">
    <property type="entry name" value="AP2-like ethylene-responsive transcription factor"/>
    <property type="match status" value="1"/>
</dbReference>
<keyword evidence="5" id="KW-0238">DNA-binding</keyword>
<evidence type="ECO:0000256" key="5">
    <source>
        <dbReference type="ARBA" id="ARBA00023125"/>
    </source>
</evidence>
<dbReference type="SMART" id="SM00380">
    <property type="entry name" value="AP2"/>
    <property type="match status" value="2"/>
</dbReference>
<dbReference type="Gene3D" id="3.30.730.10">
    <property type="entry name" value="AP2/ERF domain"/>
    <property type="match status" value="2"/>
</dbReference>
<comment type="caution">
    <text evidence="10">The sequence shown here is derived from an EMBL/GenBank/DDBJ whole genome shotgun (WGS) entry which is preliminary data.</text>
</comment>
<dbReference type="AlphaFoldDB" id="A0ABC8LFH6"/>
<evidence type="ECO:0000259" key="9">
    <source>
        <dbReference type="PROSITE" id="PS51032"/>
    </source>
</evidence>
<reference evidence="10 11" key="1">
    <citation type="submission" date="2022-03" db="EMBL/GenBank/DDBJ databases">
        <authorList>
            <person name="Macdonald S."/>
            <person name="Ahmed S."/>
            <person name="Newling K."/>
        </authorList>
    </citation>
    <scope>NUCLEOTIDE SEQUENCE [LARGE SCALE GENOMIC DNA]</scope>
</reference>
<dbReference type="PROSITE" id="PS51032">
    <property type="entry name" value="AP2_ERF"/>
    <property type="match status" value="2"/>
</dbReference>
<evidence type="ECO:0000313" key="11">
    <source>
        <dbReference type="Proteomes" id="UP001642260"/>
    </source>
</evidence>
<organism evidence="10 11">
    <name type="scientific">Eruca vesicaria subsp. sativa</name>
    <name type="common">Garden rocket</name>
    <name type="synonym">Eruca sativa</name>
    <dbReference type="NCBI Taxonomy" id="29727"/>
    <lineage>
        <taxon>Eukaryota</taxon>
        <taxon>Viridiplantae</taxon>
        <taxon>Streptophyta</taxon>
        <taxon>Embryophyta</taxon>
        <taxon>Tracheophyta</taxon>
        <taxon>Spermatophyta</taxon>
        <taxon>Magnoliopsida</taxon>
        <taxon>eudicotyledons</taxon>
        <taxon>Gunneridae</taxon>
        <taxon>Pentapetalae</taxon>
        <taxon>rosids</taxon>
        <taxon>malvids</taxon>
        <taxon>Brassicales</taxon>
        <taxon>Brassicaceae</taxon>
        <taxon>Brassiceae</taxon>
        <taxon>Eruca</taxon>
    </lineage>
</organism>
<dbReference type="FunFam" id="3.30.730.10:FF:000003">
    <property type="entry name" value="AP2-like ethylene-responsive transcription factor ANT"/>
    <property type="match status" value="1"/>
</dbReference>
<keyword evidence="2" id="KW-0217">Developmental protein</keyword>
<keyword evidence="4" id="KW-0805">Transcription regulation</keyword>
<dbReference type="PRINTS" id="PR00367">
    <property type="entry name" value="ETHRSPELEMNT"/>
</dbReference>
<dbReference type="GO" id="GO:0003677">
    <property type="term" value="F:DNA binding"/>
    <property type="evidence" value="ECO:0007669"/>
    <property type="project" value="UniProtKB-KW"/>
</dbReference>
<evidence type="ECO:0000256" key="8">
    <source>
        <dbReference type="ARBA" id="ARBA00053174"/>
    </source>
</evidence>
<evidence type="ECO:0000256" key="6">
    <source>
        <dbReference type="ARBA" id="ARBA00023163"/>
    </source>
</evidence>
<dbReference type="Proteomes" id="UP001642260">
    <property type="component" value="Unassembled WGS sequence"/>
</dbReference>
<dbReference type="InterPro" id="IPR001471">
    <property type="entry name" value="AP2/ERF_dom"/>
</dbReference>
<dbReference type="SUPFAM" id="SSF54171">
    <property type="entry name" value="DNA-binding domain"/>
    <property type="match status" value="2"/>
</dbReference>